<feature type="transmembrane region" description="Helical" evidence="6">
    <location>
        <begin position="92"/>
        <end position="111"/>
    </location>
</feature>
<evidence type="ECO:0000256" key="5">
    <source>
        <dbReference type="ARBA" id="ARBA00023136"/>
    </source>
</evidence>
<dbReference type="OrthoDB" id="7274881at2"/>
<feature type="domain" description="EamA" evidence="7">
    <location>
        <begin position="149"/>
        <end position="282"/>
    </location>
</feature>
<dbReference type="PANTHER" id="PTHR32322">
    <property type="entry name" value="INNER MEMBRANE TRANSPORTER"/>
    <property type="match status" value="1"/>
</dbReference>
<dbReference type="RefSeq" id="WP_085377185.1">
    <property type="nucleotide sequence ID" value="NZ_CP020612.1"/>
</dbReference>
<comment type="subcellular location">
    <subcellularLocation>
        <location evidence="1">Membrane</location>
        <topology evidence="1">Multi-pass membrane protein</topology>
    </subcellularLocation>
</comment>
<gene>
    <name evidence="8" type="ORF">B0A89_04935</name>
</gene>
<feature type="transmembrane region" description="Helical" evidence="6">
    <location>
        <begin position="147"/>
        <end position="167"/>
    </location>
</feature>
<dbReference type="PANTHER" id="PTHR32322:SF2">
    <property type="entry name" value="EAMA DOMAIN-CONTAINING PROTEIN"/>
    <property type="match status" value="1"/>
</dbReference>
<dbReference type="SUPFAM" id="SSF103481">
    <property type="entry name" value="Multidrug resistance efflux transporter EmrE"/>
    <property type="match status" value="2"/>
</dbReference>
<accession>A0A1W6CW38</accession>
<feature type="transmembrane region" description="Helical" evidence="6">
    <location>
        <begin position="33"/>
        <end position="55"/>
    </location>
</feature>
<dbReference type="AlphaFoldDB" id="A0A1W6CW38"/>
<feature type="domain" description="EamA" evidence="7">
    <location>
        <begin position="5"/>
        <end position="137"/>
    </location>
</feature>
<dbReference type="InterPro" id="IPR050638">
    <property type="entry name" value="AA-Vitamin_Transporters"/>
</dbReference>
<feature type="transmembrane region" description="Helical" evidence="6">
    <location>
        <begin position="7"/>
        <end position="27"/>
    </location>
</feature>
<evidence type="ECO:0000259" key="7">
    <source>
        <dbReference type="Pfam" id="PF00892"/>
    </source>
</evidence>
<dbReference type="Proteomes" id="UP000193017">
    <property type="component" value="Chromosome"/>
</dbReference>
<evidence type="ECO:0000256" key="1">
    <source>
        <dbReference type="ARBA" id="ARBA00004141"/>
    </source>
</evidence>
<protein>
    <submittedName>
        <fullName evidence="8">EamA family transporter</fullName>
    </submittedName>
</protein>
<evidence type="ECO:0000313" key="8">
    <source>
        <dbReference type="EMBL" id="ARJ69066.1"/>
    </source>
</evidence>
<evidence type="ECO:0000256" key="4">
    <source>
        <dbReference type="ARBA" id="ARBA00022989"/>
    </source>
</evidence>
<feature type="transmembrane region" description="Helical" evidence="6">
    <location>
        <begin position="266"/>
        <end position="285"/>
    </location>
</feature>
<keyword evidence="5 6" id="KW-0472">Membrane</keyword>
<reference evidence="8 9" key="1">
    <citation type="submission" date="2017-03" db="EMBL/GenBank/DDBJ databases">
        <title>Genome sequence of Paracoccus contaminans isolated from a water microcosm.</title>
        <authorList>
            <person name="Aurass P."/>
            <person name="Karste S."/>
            <person name="Trost E."/>
            <person name="Glaeser S.P."/>
            <person name="Kaempfer P."/>
            <person name="Flieger A."/>
        </authorList>
    </citation>
    <scope>NUCLEOTIDE SEQUENCE [LARGE SCALE GENOMIC DNA]</scope>
    <source>
        <strain evidence="9">RKI 16-01929T\LMG 29738T\CCM 8701T\CIP 111112T</strain>
    </source>
</reference>
<dbReference type="Gene3D" id="1.10.3730.20">
    <property type="match status" value="1"/>
</dbReference>
<evidence type="ECO:0000256" key="2">
    <source>
        <dbReference type="ARBA" id="ARBA00007362"/>
    </source>
</evidence>
<evidence type="ECO:0000256" key="6">
    <source>
        <dbReference type="SAM" id="Phobius"/>
    </source>
</evidence>
<sequence>MDLKSALMGISFATIWAAAFTATRVAVVEMPPLLALIMRFGISAAIAMGLAAALGQSLRLTRAEWRTVVVFGLCQNALYLGLNWTAMQRVEASAAAIIASMMPLMVAFFGWVSGRERLRPRAVAGLVLGIAGVTLIMSVRLRHGLDLAGTLMCVAAGVALTVATLAVRGAGGGSNVLMIVGAQMAVGALALVIPSALLEWGRPVHWSPRLAWAMGFSILLPGILATFIWFRLVTRIGAVKAAAFHFLSPPLGVAIAALALGERFGWTDVVGSLIVAAGILLVQLARVQPRPAQGRPGI</sequence>
<comment type="similarity">
    <text evidence="2">Belongs to the EamA transporter family.</text>
</comment>
<keyword evidence="9" id="KW-1185">Reference proteome</keyword>
<keyword evidence="4 6" id="KW-1133">Transmembrane helix</keyword>
<dbReference type="GO" id="GO:0016020">
    <property type="term" value="C:membrane"/>
    <property type="evidence" value="ECO:0007669"/>
    <property type="project" value="UniProtKB-SubCell"/>
</dbReference>
<keyword evidence="3 6" id="KW-0812">Transmembrane</keyword>
<dbReference type="STRING" id="1945662.B0A89_04935"/>
<dbReference type="Pfam" id="PF00892">
    <property type="entry name" value="EamA"/>
    <property type="match status" value="2"/>
</dbReference>
<feature type="transmembrane region" description="Helical" evidence="6">
    <location>
        <begin position="210"/>
        <end position="230"/>
    </location>
</feature>
<feature type="transmembrane region" description="Helical" evidence="6">
    <location>
        <begin position="67"/>
        <end position="86"/>
    </location>
</feature>
<feature type="transmembrane region" description="Helical" evidence="6">
    <location>
        <begin position="242"/>
        <end position="260"/>
    </location>
</feature>
<proteinExistence type="inferred from homology"/>
<feature type="transmembrane region" description="Helical" evidence="6">
    <location>
        <begin position="123"/>
        <end position="141"/>
    </location>
</feature>
<dbReference type="KEGG" id="pcon:B0A89_04935"/>
<dbReference type="EMBL" id="CP020612">
    <property type="protein sequence ID" value="ARJ69066.1"/>
    <property type="molecule type" value="Genomic_DNA"/>
</dbReference>
<feature type="transmembrane region" description="Helical" evidence="6">
    <location>
        <begin position="176"/>
        <end position="198"/>
    </location>
</feature>
<dbReference type="InterPro" id="IPR037185">
    <property type="entry name" value="EmrE-like"/>
</dbReference>
<evidence type="ECO:0000256" key="3">
    <source>
        <dbReference type="ARBA" id="ARBA00022692"/>
    </source>
</evidence>
<name>A0A1W6CW38_9RHOB</name>
<organism evidence="8 9">
    <name type="scientific">Paracoccus contaminans</name>
    <dbReference type="NCBI Taxonomy" id="1945662"/>
    <lineage>
        <taxon>Bacteria</taxon>
        <taxon>Pseudomonadati</taxon>
        <taxon>Pseudomonadota</taxon>
        <taxon>Alphaproteobacteria</taxon>
        <taxon>Rhodobacterales</taxon>
        <taxon>Paracoccaceae</taxon>
        <taxon>Paracoccus</taxon>
    </lineage>
</organism>
<evidence type="ECO:0000313" key="9">
    <source>
        <dbReference type="Proteomes" id="UP000193017"/>
    </source>
</evidence>
<dbReference type="InterPro" id="IPR000620">
    <property type="entry name" value="EamA_dom"/>
</dbReference>